<evidence type="ECO:0000256" key="2">
    <source>
        <dbReference type="ARBA" id="ARBA00022448"/>
    </source>
</evidence>
<keyword evidence="5 7" id="KW-1133">Transmembrane helix</keyword>
<evidence type="ECO:0000256" key="7">
    <source>
        <dbReference type="RuleBase" id="RU363032"/>
    </source>
</evidence>
<keyword evidence="10" id="KW-1185">Reference proteome</keyword>
<dbReference type="EMBL" id="QFAY01000004">
    <property type="protein sequence ID" value="MBP2620264.1"/>
    <property type="molecule type" value="Genomic_DNA"/>
</dbReference>
<feature type="transmembrane region" description="Helical" evidence="7">
    <location>
        <begin position="222"/>
        <end position="239"/>
    </location>
</feature>
<keyword evidence="6 7" id="KW-0472">Membrane</keyword>
<evidence type="ECO:0000313" key="10">
    <source>
        <dbReference type="Proteomes" id="UP001519349"/>
    </source>
</evidence>
<dbReference type="RefSeq" id="WP_128835196.1">
    <property type="nucleotide sequence ID" value="NZ_QFAY01000004.1"/>
</dbReference>
<keyword evidence="2 7" id="KW-0813">Transport</keyword>
<feature type="transmembrane region" description="Helical" evidence="7">
    <location>
        <begin position="125"/>
        <end position="144"/>
    </location>
</feature>
<dbReference type="SUPFAM" id="SSF161098">
    <property type="entry name" value="MetI-like"/>
    <property type="match status" value="1"/>
</dbReference>
<feature type="transmembrane region" description="Helical" evidence="7">
    <location>
        <begin position="95"/>
        <end position="119"/>
    </location>
</feature>
<feature type="transmembrane region" description="Helical" evidence="7">
    <location>
        <begin position="65"/>
        <end position="83"/>
    </location>
</feature>
<dbReference type="PROSITE" id="PS50928">
    <property type="entry name" value="ABC_TM1"/>
    <property type="match status" value="1"/>
</dbReference>
<evidence type="ECO:0000256" key="4">
    <source>
        <dbReference type="ARBA" id="ARBA00022692"/>
    </source>
</evidence>
<gene>
    <name evidence="9" type="ORF">DHL47_02745</name>
</gene>
<evidence type="ECO:0000256" key="3">
    <source>
        <dbReference type="ARBA" id="ARBA00022475"/>
    </source>
</evidence>
<dbReference type="Proteomes" id="UP001519349">
    <property type="component" value="Unassembled WGS sequence"/>
</dbReference>
<keyword evidence="3" id="KW-1003">Cell membrane</keyword>
<proteinExistence type="inferred from homology"/>
<dbReference type="Pfam" id="PF00528">
    <property type="entry name" value="BPD_transp_1"/>
    <property type="match status" value="1"/>
</dbReference>
<evidence type="ECO:0000256" key="6">
    <source>
        <dbReference type="ARBA" id="ARBA00023136"/>
    </source>
</evidence>
<name>A0ABS5AUL3_9STRE</name>
<comment type="caution">
    <text evidence="9">The sequence shown here is derived from an EMBL/GenBank/DDBJ whole genome shotgun (WGS) entry which is preliminary data.</text>
</comment>
<comment type="subcellular location">
    <subcellularLocation>
        <location evidence="1 7">Cell membrane</location>
        <topology evidence="1 7">Multi-pass membrane protein</topology>
    </subcellularLocation>
</comment>
<comment type="similarity">
    <text evidence="7">Belongs to the binding-protein-dependent transport system permease family.</text>
</comment>
<organism evidence="9 10">
    <name type="scientific">Streptococcus panodentis</name>
    <dbReference type="NCBI Taxonomy" id="1581472"/>
    <lineage>
        <taxon>Bacteria</taxon>
        <taxon>Bacillati</taxon>
        <taxon>Bacillota</taxon>
        <taxon>Bacilli</taxon>
        <taxon>Lactobacillales</taxon>
        <taxon>Streptococcaceae</taxon>
        <taxon>Streptococcus</taxon>
    </lineage>
</organism>
<dbReference type="InterPro" id="IPR000515">
    <property type="entry name" value="MetI-like"/>
</dbReference>
<evidence type="ECO:0000256" key="1">
    <source>
        <dbReference type="ARBA" id="ARBA00004651"/>
    </source>
</evidence>
<dbReference type="InterPro" id="IPR035906">
    <property type="entry name" value="MetI-like_sf"/>
</dbReference>
<evidence type="ECO:0000259" key="8">
    <source>
        <dbReference type="PROSITE" id="PS50928"/>
    </source>
</evidence>
<reference evidence="9 10" key="1">
    <citation type="submission" date="2018-05" db="EMBL/GenBank/DDBJ databases">
        <title>Draft genome sequence of Streptococcus panodentis CCUG 70867T.</title>
        <authorList>
            <person name="Salva-Serra F."/>
            <person name="Mendez V."/>
            <person name="Jaen-Luchoro D."/>
            <person name="Gonzales-Siles L."/>
            <person name="Karlsson R."/>
            <person name="Engstrom-Jakobsson H."/>
            <person name="Busquets A."/>
            <person name="Gomila M."/>
            <person name="Pineiro-Iglesias B."/>
            <person name="Bennasar-Figueras A."/>
            <person name="Seeger M."/>
            <person name="Moore E."/>
        </authorList>
    </citation>
    <scope>NUCLEOTIDE SEQUENCE [LARGE SCALE GENOMIC DNA]</scope>
    <source>
        <strain evidence="9 10">CCUG 70867</strain>
    </source>
</reference>
<sequence>MKNLKNILRQQISLLGMLGILVLWQLAGLLHLLPKFILPTPLEILQAFVRDAGLLAFHSWATLKVALLGLVLGVVLACLLALLMDSLLWLNDLIYPMMVVVQTIPTIALAPILVLWLGYGILPKIVLIILTVTFPIIVSILDGFRHCDRDILTLFELMQANRWQLLWHFKIPASLSYFYAGLRVSVSYAFVTTVVSEWLGGFEGLGVYMIQSKKLFQYDTMFAIIILVSAISLLGMKLVDVSEKYVMKWK</sequence>
<feature type="transmembrane region" description="Helical" evidence="7">
    <location>
        <begin position="12"/>
        <end position="33"/>
    </location>
</feature>
<protein>
    <submittedName>
        <fullName evidence="9">Nitrate ABC transporter permease</fullName>
    </submittedName>
</protein>
<dbReference type="PANTHER" id="PTHR30151">
    <property type="entry name" value="ALKANE SULFONATE ABC TRANSPORTER-RELATED, MEMBRANE SUBUNIT"/>
    <property type="match status" value="1"/>
</dbReference>
<evidence type="ECO:0000256" key="5">
    <source>
        <dbReference type="ARBA" id="ARBA00022989"/>
    </source>
</evidence>
<dbReference type="PANTHER" id="PTHR30151:SF20">
    <property type="entry name" value="ABC TRANSPORTER PERMEASE PROTEIN HI_0355-RELATED"/>
    <property type="match status" value="1"/>
</dbReference>
<dbReference type="Gene3D" id="1.10.3720.10">
    <property type="entry name" value="MetI-like"/>
    <property type="match status" value="1"/>
</dbReference>
<accession>A0ABS5AUL3</accession>
<keyword evidence="4 7" id="KW-0812">Transmembrane</keyword>
<feature type="transmembrane region" description="Helical" evidence="7">
    <location>
        <begin position="188"/>
        <end position="210"/>
    </location>
</feature>
<feature type="domain" description="ABC transmembrane type-1" evidence="8">
    <location>
        <begin position="59"/>
        <end position="239"/>
    </location>
</feature>
<evidence type="ECO:0000313" key="9">
    <source>
        <dbReference type="EMBL" id="MBP2620264.1"/>
    </source>
</evidence>